<protein>
    <submittedName>
        <fullName evidence="1">Uncharacterized protein</fullName>
    </submittedName>
</protein>
<keyword evidence="2" id="KW-1185">Reference proteome</keyword>
<evidence type="ECO:0000313" key="1">
    <source>
        <dbReference type="EMBL" id="MFD2248024.1"/>
    </source>
</evidence>
<reference evidence="2" key="1">
    <citation type="journal article" date="2019" name="Int. J. Syst. Evol. Microbiol.">
        <title>The Global Catalogue of Microorganisms (GCM) 10K type strain sequencing project: providing services to taxonomists for standard genome sequencing and annotation.</title>
        <authorList>
            <consortium name="The Broad Institute Genomics Platform"/>
            <consortium name="The Broad Institute Genome Sequencing Center for Infectious Disease"/>
            <person name="Wu L."/>
            <person name="Ma J."/>
        </authorList>
    </citation>
    <scope>NUCLEOTIDE SEQUENCE [LARGE SCALE GENOMIC DNA]</scope>
    <source>
        <strain evidence="2">CGMCC 4.1782</strain>
    </source>
</reference>
<dbReference type="EMBL" id="JBHUIM010000002">
    <property type="protein sequence ID" value="MFD2248024.1"/>
    <property type="molecule type" value="Genomic_DNA"/>
</dbReference>
<organism evidence="1 2">
    <name type="scientific">Pontibacter ruber</name>
    <dbReference type="NCBI Taxonomy" id="1343895"/>
    <lineage>
        <taxon>Bacteria</taxon>
        <taxon>Pseudomonadati</taxon>
        <taxon>Bacteroidota</taxon>
        <taxon>Cytophagia</taxon>
        <taxon>Cytophagales</taxon>
        <taxon>Hymenobacteraceae</taxon>
        <taxon>Pontibacter</taxon>
    </lineage>
</organism>
<sequence>MTNTLQRRLEEHALNAGIPDTFAGRYHCYNLVY</sequence>
<dbReference type="Proteomes" id="UP001597374">
    <property type="component" value="Unassembled WGS sequence"/>
</dbReference>
<dbReference type="RefSeq" id="WP_377497520.1">
    <property type="nucleotide sequence ID" value="NZ_JALPRR010000003.1"/>
</dbReference>
<gene>
    <name evidence="1" type="ORF">ACFSKP_17275</name>
</gene>
<evidence type="ECO:0000313" key="2">
    <source>
        <dbReference type="Proteomes" id="UP001597374"/>
    </source>
</evidence>
<name>A0ABW5D3C8_9BACT</name>
<comment type="caution">
    <text evidence="1">The sequence shown here is derived from an EMBL/GenBank/DDBJ whole genome shotgun (WGS) entry which is preliminary data.</text>
</comment>
<proteinExistence type="predicted"/>
<accession>A0ABW5D3C8</accession>